<accession>A0ABV1FAK0</accession>
<dbReference type="SUPFAM" id="SSF53850">
    <property type="entry name" value="Periplasmic binding protein-like II"/>
    <property type="match status" value="1"/>
</dbReference>
<name>A0ABV1FAK0_9FIRM</name>
<dbReference type="CDD" id="cd13567">
    <property type="entry name" value="PBP2_TtGluBP"/>
    <property type="match status" value="1"/>
</dbReference>
<dbReference type="Gene3D" id="3.40.190.10">
    <property type="entry name" value="Periplasmic binding protein-like II"/>
    <property type="match status" value="2"/>
</dbReference>
<dbReference type="EMBL" id="JBBMEZ010000011">
    <property type="protein sequence ID" value="MEQ2469776.1"/>
    <property type="molecule type" value="Genomic_DNA"/>
</dbReference>
<dbReference type="Pfam" id="PF16868">
    <property type="entry name" value="NMT1_3"/>
    <property type="match status" value="1"/>
</dbReference>
<feature type="signal peptide" evidence="1">
    <location>
        <begin position="1"/>
        <end position="22"/>
    </location>
</feature>
<reference evidence="2 3" key="1">
    <citation type="submission" date="2024-03" db="EMBL/GenBank/DDBJ databases">
        <title>Human intestinal bacterial collection.</title>
        <authorList>
            <person name="Pauvert C."/>
            <person name="Hitch T.C.A."/>
            <person name="Clavel T."/>
        </authorList>
    </citation>
    <scope>NUCLEOTIDE SEQUENCE [LARGE SCALE GENOMIC DNA]</scope>
    <source>
        <strain evidence="2 3">CLA-JM-H38</strain>
    </source>
</reference>
<protein>
    <submittedName>
        <fullName evidence="2">TAXI family TRAP transporter solute-binding subunit</fullName>
    </submittedName>
</protein>
<gene>
    <name evidence="2" type="ORF">WMO39_05420</name>
</gene>
<comment type="caution">
    <text evidence="2">The sequence shown here is derived from an EMBL/GenBank/DDBJ whole genome shotgun (WGS) entry which is preliminary data.</text>
</comment>
<keyword evidence="1" id="KW-0732">Signal</keyword>
<organism evidence="2 3">
    <name type="scientific">Ruminococcoides intestinale</name>
    <dbReference type="NCBI Taxonomy" id="3133162"/>
    <lineage>
        <taxon>Bacteria</taxon>
        <taxon>Bacillati</taxon>
        <taxon>Bacillota</taxon>
        <taxon>Clostridia</taxon>
        <taxon>Eubacteriales</taxon>
        <taxon>Oscillospiraceae</taxon>
        <taxon>Ruminococcoides</taxon>
    </lineage>
</organism>
<evidence type="ECO:0000256" key="1">
    <source>
        <dbReference type="SAM" id="SignalP"/>
    </source>
</evidence>
<dbReference type="NCBIfam" id="TIGR02122">
    <property type="entry name" value="TRAP_TAXI"/>
    <property type="match status" value="1"/>
</dbReference>
<dbReference type="InterPro" id="IPR011852">
    <property type="entry name" value="TRAP_TAXI"/>
</dbReference>
<keyword evidence="3" id="KW-1185">Reference proteome</keyword>
<sequence length="318" mass="33920">MKKLLALLIALMTVLLCSCSSGGETIRFGAAGTGGIYNEAANSIKSIADADGTLKIETKTTAGSAANVRLLSQNYLDAAIVQSDIAHDAFNGENNFEKSGSLEGYSAVVGMFTEACHIVVRKDSDINSVDDLLGKTVSIGEEESGSELNAKQILSAYGLNSKMVKEKNLNYADAAKQLQNGEIDAAFFTLGLNATVVEELSKQCDIKLIGIDDAAVKKLKNTYSYVDCKIPKNTYNGQSDEVGTVAVKAVLIVNDRLSVEQVKKLTQLVFDNAQELQLTVSADVDITLEKAVEGVKIPFHKGAAEYYSERGITVKTAG</sequence>
<evidence type="ECO:0000313" key="3">
    <source>
        <dbReference type="Proteomes" id="UP001490816"/>
    </source>
</evidence>
<dbReference type="PANTHER" id="PTHR42941">
    <property type="entry name" value="SLL1037 PROTEIN"/>
    <property type="match status" value="1"/>
</dbReference>
<dbReference type="PROSITE" id="PS51257">
    <property type="entry name" value="PROKAR_LIPOPROTEIN"/>
    <property type="match status" value="1"/>
</dbReference>
<evidence type="ECO:0000313" key="2">
    <source>
        <dbReference type="EMBL" id="MEQ2469776.1"/>
    </source>
</evidence>
<feature type="chain" id="PRO_5047418281" evidence="1">
    <location>
        <begin position="23"/>
        <end position="318"/>
    </location>
</feature>
<dbReference type="Proteomes" id="UP001490816">
    <property type="component" value="Unassembled WGS sequence"/>
</dbReference>
<dbReference type="PANTHER" id="PTHR42941:SF1">
    <property type="entry name" value="SLL1037 PROTEIN"/>
    <property type="match status" value="1"/>
</dbReference>
<proteinExistence type="predicted"/>
<dbReference type="RefSeq" id="WP_015523369.1">
    <property type="nucleotide sequence ID" value="NZ_JBBMEZ010000011.1"/>
</dbReference>